<protein>
    <submittedName>
        <fullName evidence="3">RING-type domain-containing protein</fullName>
    </submittedName>
</protein>
<evidence type="ECO:0000313" key="3">
    <source>
        <dbReference type="WBParaSite" id="PDA_v2.g28136.t1"/>
    </source>
</evidence>
<organism evidence="2 3">
    <name type="scientific">Panagrolaimus davidi</name>
    <dbReference type="NCBI Taxonomy" id="227884"/>
    <lineage>
        <taxon>Eukaryota</taxon>
        <taxon>Metazoa</taxon>
        <taxon>Ecdysozoa</taxon>
        <taxon>Nematoda</taxon>
        <taxon>Chromadorea</taxon>
        <taxon>Rhabditida</taxon>
        <taxon>Tylenchina</taxon>
        <taxon>Panagrolaimomorpha</taxon>
        <taxon>Panagrolaimoidea</taxon>
        <taxon>Panagrolaimidae</taxon>
        <taxon>Panagrolaimus</taxon>
    </lineage>
</organism>
<name>A0A914QLC0_9BILA</name>
<dbReference type="Gene3D" id="3.30.40.10">
    <property type="entry name" value="Zinc/RING finger domain, C3HC4 (zinc finger)"/>
    <property type="match status" value="1"/>
</dbReference>
<dbReference type="InterPro" id="IPR013083">
    <property type="entry name" value="Znf_RING/FYVE/PHD"/>
</dbReference>
<dbReference type="Pfam" id="PF13920">
    <property type="entry name" value="zf-C3HC4_3"/>
    <property type="match status" value="1"/>
</dbReference>
<sequence>MASSRNLVLRVHCLNLVESYNIETKQKNHQEFPDFDGNITNFFTRLRLKCDLKHVKAIAFTFVGGEFSNFVGFYTFRLKCRDFCEKHQIFCLLLNSTLFQPFSLISQTKTMVNEGEKVMVFLLDFPFPKPPLSFIRQKKNYRFINKVRSKFSLFTQQWQEDMFQGLNPKKIIFSNGSTKRRGLSDLEKAQEFFESYNPIVVDFEDGMAHIMETIVNKVLHLMDEKDDPFGVDVPCWGKFEIRYNGEILIKAGETEIAPFEKSVIVKVVPKKSVSMYGTYPTVPELVEEIKLSKFKTKKVKVTLKLDINSFYDFKVEPFNAKEEEAMANVAVKSKLIKIVENIHLLDEKYMKPSDSESDSEQFVCIDPKEKEDKISADKKNEVFDIKNKPSLLSDSDEEGGENSAESYKSGYDKSVAQKDVEIVEEDFLNRIGDSNVASKNDISVLDGDDFLDEVAENKSSTKAAVPVIGDEIVNVRQRIIEMNLHETIKDRKFMKGKCFDCAKAPATIILLHCCHLVFCKQCFPKNPKCLLCGKKYQDFIDVYA</sequence>
<evidence type="ECO:0000313" key="2">
    <source>
        <dbReference type="Proteomes" id="UP000887578"/>
    </source>
</evidence>
<dbReference type="AlphaFoldDB" id="A0A914QLC0"/>
<keyword evidence="2" id="KW-1185">Reference proteome</keyword>
<proteinExistence type="predicted"/>
<dbReference type="WBParaSite" id="PDA_v2.g28136.t1">
    <property type="protein sequence ID" value="PDA_v2.g28136.t1"/>
    <property type="gene ID" value="PDA_v2.g28136"/>
</dbReference>
<evidence type="ECO:0000256" key="1">
    <source>
        <dbReference type="SAM" id="MobiDB-lite"/>
    </source>
</evidence>
<reference evidence="3" key="1">
    <citation type="submission" date="2022-11" db="UniProtKB">
        <authorList>
            <consortium name="WormBaseParasite"/>
        </authorList>
    </citation>
    <scope>IDENTIFICATION</scope>
</reference>
<dbReference type="Proteomes" id="UP000887578">
    <property type="component" value="Unplaced"/>
</dbReference>
<feature type="region of interest" description="Disordered" evidence="1">
    <location>
        <begin position="389"/>
        <end position="410"/>
    </location>
</feature>
<accession>A0A914QLC0</accession>